<keyword evidence="4" id="KW-0175">Coiled coil</keyword>
<dbReference type="GO" id="GO:0006935">
    <property type="term" value="P:chemotaxis"/>
    <property type="evidence" value="ECO:0007669"/>
    <property type="project" value="InterPro"/>
</dbReference>
<evidence type="ECO:0000313" key="7">
    <source>
        <dbReference type="EMBL" id="TCL35422.1"/>
    </source>
</evidence>
<dbReference type="PROSITE" id="PS50111">
    <property type="entry name" value="CHEMOTAXIS_TRANSDUC_2"/>
    <property type="match status" value="1"/>
</dbReference>
<dbReference type="CDD" id="cd11386">
    <property type="entry name" value="MCP_signal"/>
    <property type="match status" value="1"/>
</dbReference>
<proteinExistence type="inferred from homology"/>
<dbReference type="SUPFAM" id="SSF58104">
    <property type="entry name" value="Methyl-accepting chemotaxis protein (MCP) signaling domain"/>
    <property type="match status" value="1"/>
</dbReference>
<dbReference type="Proteomes" id="UP000295063">
    <property type="component" value="Unassembled WGS sequence"/>
</dbReference>
<dbReference type="GO" id="GO:0016020">
    <property type="term" value="C:membrane"/>
    <property type="evidence" value="ECO:0007669"/>
    <property type="project" value="InterPro"/>
</dbReference>
<dbReference type="OrthoDB" id="5392220at2"/>
<dbReference type="Pfam" id="PF00015">
    <property type="entry name" value="MCPsignal"/>
    <property type="match status" value="1"/>
</dbReference>
<protein>
    <submittedName>
        <fullName evidence="7">Methyl-accepting chemotaxis protein</fullName>
    </submittedName>
</protein>
<feature type="domain" description="Methyl-accepting transducer" evidence="5">
    <location>
        <begin position="277"/>
        <end position="513"/>
    </location>
</feature>
<dbReference type="FunFam" id="1.10.287.950:FF:000001">
    <property type="entry name" value="Methyl-accepting chemotaxis sensory transducer"/>
    <property type="match status" value="1"/>
</dbReference>
<evidence type="ECO:0000313" key="8">
    <source>
        <dbReference type="Proteomes" id="UP000295063"/>
    </source>
</evidence>
<reference evidence="7 8" key="1">
    <citation type="submission" date="2019-03" db="EMBL/GenBank/DDBJ databases">
        <title>Genomic Encyclopedia of Type Strains, Phase IV (KMG-IV): sequencing the most valuable type-strain genomes for metagenomic binning, comparative biology and taxonomic classification.</title>
        <authorList>
            <person name="Goeker M."/>
        </authorList>
    </citation>
    <scope>NUCLEOTIDE SEQUENCE [LARGE SCALE GENOMIC DNA]</scope>
    <source>
        <strain evidence="7 8">DSM 15969</strain>
    </source>
</reference>
<keyword evidence="8" id="KW-1185">Reference proteome</keyword>
<name>A0A4R1PU57_9FIRM</name>
<dbReference type="InterPro" id="IPR004089">
    <property type="entry name" value="MCPsignal_dom"/>
</dbReference>
<dbReference type="GO" id="GO:0007165">
    <property type="term" value="P:signal transduction"/>
    <property type="evidence" value="ECO:0007669"/>
    <property type="project" value="UniProtKB-KW"/>
</dbReference>
<evidence type="ECO:0000259" key="6">
    <source>
        <dbReference type="PROSITE" id="PS50885"/>
    </source>
</evidence>
<dbReference type="InterPro" id="IPR004090">
    <property type="entry name" value="Chemotax_Me-accpt_rcpt"/>
</dbReference>
<dbReference type="EMBL" id="SLUI01000012">
    <property type="protein sequence ID" value="TCL35422.1"/>
    <property type="molecule type" value="Genomic_DNA"/>
</dbReference>
<evidence type="ECO:0000256" key="2">
    <source>
        <dbReference type="ARBA" id="ARBA00029447"/>
    </source>
</evidence>
<keyword evidence="1 3" id="KW-0807">Transducer</keyword>
<dbReference type="SMART" id="SM00283">
    <property type="entry name" value="MA"/>
    <property type="match status" value="1"/>
</dbReference>
<comment type="caution">
    <text evidence="7">The sequence shown here is derived from an EMBL/GenBank/DDBJ whole genome shotgun (WGS) entry which is preliminary data.</text>
</comment>
<dbReference type="Gene3D" id="1.10.287.950">
    <property type="entry name" value="Methyl-accepting chemotaxis protein"/>
    <property type="match status" value="1"/>
</dbReference>
<feature type="coiled-coil region" evidence="4">
    <location>
        <begin position="74"/>
        <end position="101"/>
    </location>
</feature>
<dbReference type="PRINTS" id="PR00260">
    <property type="entry name" value="CHEMTRNSDUCR"/>
</dbReference>
<dbReference type="InterPro" id="IPR003660">
    <property type="entry name" value="HAMP_dom"/>
</dbReference>
<evidence type="ECO:0000259" key="5">
    <source>
        <dbReference type="PROSITE" id="PS50111"/>
    </source>
</evidence>
<dbReference type="GO" id="GO:0004888">
    <property type="term" value="F:transmembrane signaling receptor activity"/>
    <property type="evidence" value="ECO:0007669"/>
    <property type="project" value="InterPro"/>
</dbReference>
<dbReference type="AlphaFoldDB" id="A0A4R1PU57"/>
<dbReference type="Gene3D" id="6.10.340.10">
    <property type="match status" value="1"/>
</dbReference>
<dbReference type="Pfam" id="PF00672">
    <property type="entry name" value="HAMP"/>
    <property type="match status" value="1"/>
</dbReference>
<dbReference type="SMART" id="SM00304">
    <property type="entry name" value="HAMP"/>
    <property type="match status" value="1"/>
</dbReference>
<accession>A0A4R1PU57</accession>
<organism evidence="7 8">
    <name type="scientific">Anaerospora hongkongensis</name>
    <dbReference type="NCBI Taxonomy" id="244830"/>
    <lineage>
        <taxon>Bacteria</taxon>
        <taxon>Bacillati</taxon>
        <taxon>Bacillota</taxon>
        <taxon>Negativicutes</taxon>
        <taxon>Selenomonadales</taxon>
        <taxon>Sporomusaceae</taxon>
        <taxon>Anaerospora</taxon>
    </lineage>
</organism>
<dbReference type="RefSeq" id="WP_132082524.1">
    <property type="nucleotide sequence ID" value="NZ_SLUI01000012.1"/>
</dbReference>
<dbReference type="PROSITE" id="PS50885">
    <property type="entry name" value="HAMP"/>
    <property type="match status" value="1"/>
</dbReference>
<evidence type="ECO:0000256" key="1">
    <source>
        <dbReference type="ARBA" id="ARBA00023224"/>
    </source>
</evidence>
<feature type="domain" description="HAMP" evidence="6">
    <location>
        <begin position="206"/>
        <end position="258"/>
    </location>
</feature>
<evidence type="ECO:0000256" key="4">
    <source>
        <dbReference type="SAM" id="Coils"/>
    </source>
</evidence>
<sequence length="563" mass="60079">MKLTLGMKTIGFFLLVVLVSAVGSGITMYKMSHVSEDLQAIQTRSLPTLMKTSQVAFNAVVETSSIRGFLLNGKQEMFDSYKQASNDNEKLEKELFALAVNEEGKKILAELKALDDNYTIIAEQKVVPLKRAGKDQEALQVATDELTPAGQALIKKAEEYSSYREKQIQETFADVMDSMSFTRTLTNGISMFSIILGITIGFFSSRAITRPVHGLLQIAQQIAAGNLNQQVEVQRNDEIGDLQKAFKAMIANLREVVRNVQANAEQVAASSEELTASAEQSAQAADQVAQSITNVAKGTEKQLTAVNETVAVVEQLSASIQQVAANTNIVAANTDQTAQAATSGGEAVNSAISQMHAIETTVAHSAQVVAKLGDRSKEIGQIVNTISGIAGQTNLLALNAAIEAARAGEQGRGFAVVAEEVRKLAEQSQEAAKQIATLISEIQVDTDKAVVAMEAGTREVKVGTEVVNSTGKTFKDIIVLIEQMSAEVREISAAIQQMASGSQQIVTAVREIDAVSKDTSGQTQSVSAATEEQSASMQEIAASSEALAKMSEDLQGAIKRFTL</sequence>
<comment type="similarity">
    <text evidence="2">Belongs to the methyl-accepting chemotaxis (MCP) protein family.</text>
</comment>
<dbReference type="CDD" id="cd06225">
    <property type="entry name" value="HAMP"/>
    <property type="match status" value="1"/>
</dbReference>
<dbReference type="Pfam" id="PF12729">
    <property type="entry name" value="4HB_MCP_1"/>
    <property type="match status" value="1"/>
</dbReference>
<gene>
    <name evidence="7" type="ORF">EV210_11281</name>
</gene>
<dbReference type="PANTHER" id="PTHR32089">
    <property type="entry name" value="METHYL-ACCEPTING CHEMOTAXIS PROTEIN MCPB"/>
    <property type="match status" value="1"/>
</dbReference>
<dbReference type="InterPro" id="IPR024478">
    <property type="entry name" value="HlyB_4HB_MCP"/>
</dbReference>
<evidence type="ECO:0000256" key="3">
    <source>
        <dbReference type="PROSITE-ProRule" id="PRU00284"/>
    </source>
</evidence>
<dbReference type="PANTHER" id="PTHR32089:SF112">
    <property type="entry name" value="LYSOZYME-LIKE PROTEIN-RELATED"/>
    <property type="match status" value="1"/>
</dbReference>